<dbReference type="EC" id="1.11.1.-" evidence="14"/>
<gene>
    <name evidence="17" type="ORF">VKT23_011152</name>
</gene>
<dbReference type="Pfam" id="PF11895">
    <property type="entry name" value="Peroxidase_ext"/>
    <property type="match status" value="1"/>
</dbReference>
<keyword evidence="3" id="KW-0964">Secreted</keyword>
<evidence type="ECO:0000259" key="16">
    <source>
        <dbReference type="PROSITE" id="PS50873"/>
    </source>
</evidence>
<dbReference type="PANTHER" id="PTHR31356:SF66">
    <property type="entry name" value="CATALASE-PEROXIDASE"/>
    <property type="match status" value="1"/>
</dbReference>
<evidence type="ECO:0000313" key="18">
    <source>
        <dbReference type="Proteomes" id="UP001498398"/>
    </source>
</evidence>
<feature type="chain" id="PRO_5044949898" description="Peroxidase" evidence="14">
    <location>
        <begin position="22"/>
        <end position="370"/>
    </location>
</feature>
<evidence type="ECO:0000256" key="6">
    <source>
        <dbReference type="ARBA" id="ARBA00022723"/>
    </source>
</evidence>
<evidence type="ECO:0000256" key="5">
    <source>
        <dbReference type="ARBA" id="ARBA00022617"/>
    </source>
</evidence>
<name>A0ABR1JAW6_9AGAR</name>
<reference evidence="17 18" key="1">
    <citation type="submission" date="2024-01" db="EMBL/GenBank/DDBJ databases">
        <title>A draft genome for the cacao thread blight pathogen Marasmiellus scandens.</title>
        <authorList>
            <person name="Baruah I.K."/>
            <person name="Leung J."/>
            <person name="Bukari Y."/>
            <person name="Amoako-Attah I."/>
            <person name="Meinhardt L.W."/>
            <person name="Bailey B.A."/>
            <person name="Cohen S.P."/>
        </authorList>
    </citation>
    <scope>NUCLEOTIDE SEQUENCE [LARGE SCALE GENOMIC DNA]</scope>
    <source>
        <strain evidence="17 18">GH-19</strain>
    </source>
</reference>
<keyword evidence="8 14" id="KW-0106">Calcium</keyword>
<accession>A0ABR1JAW6</accession>
<comment type="cofactor">
    <cofactor evidence="14">
        <name>Ca(2+)</name>
        <dbReference type="ChEBI" id="CHEBI:29108"/>
    </cofactor>
    <text evidence="14">Binds 2 calcium ions per subunit.</text>
</comment>
<evidence type="ECO:0000256" key="2">
    <source>
        <dbReference type="ARBA" id="ARBA00006089"/>
    </source>
</evidence>
<evidence type="ECO:0000256" key="4">
    <source>
        <dbReference type="ARBA" id="ARBA00022559"/>
    </source>
</evidence>
<dbReference type="Proteomes" id="UP001498398">
    <property type="component" value="Unassembled WGS sequence"/>
</dbReference>
<comment type="similarity">
    <text evidence="2 14">Belongs to the peroxidase family. Ligninase subfamily.</text>
</comment>
<keyword evidence="4 14" id="KW-0575">Peroxidase</keyword>
<proteinExistence type="inferred from homology"/>
<protein>
    <recommendedName>
        <fullName evidence="14">Peroxidase</fullName>
        <ecNumber evidence="14">1.11.1.-</ecNumber>
    </recommendedName>
</protein>
<feature type="signal peptide" evidence="14">
    <location>
        <begin position="1"/>
        <end position="21"/>
    </location>
</feature>
<dbReference type="PROSITE" id="PS00435">
    <property type="entry name" value="PEROXIDASE_1"/>
    <property type="match status" value="1"/>
</dbReference>
<dbReference type="InterPro" id="IPR044831">
    <property type="entry name" value="Ccp1-like"/>
</dbReference>
<sequence>MRNIHSFLCASLVSSAAIVVASPPMRREDSSKCDVYKDVLSNIQTNLFENICNEEALDVIRIAFHDAIGFSPALNKSGQWGGGGADGSIMKFSDEELEFPQNVGIDTPVITNKAIALQFPSISYGDYIYFAAAVAVRNCAGPRIKFWHGRPAPIAASPPNMIPDPSDSVTKMLDRMADAGFSPEELVDLLASHSLAVQEDVDTTIPFTPLDSTPTLLDAQFYVETLLEGTMWPGNGSNPGEVKSPFPDEFRLQSDYLLARDSRTACYWQSFIEDDSAIGPRFAKAMEKLSLVGQNKDSLVDCSHMVPDVAGIAVRSPYIPAGKSIYDIEASCSERPFPSITTDSGPETSIPKPPKGNDGDDGEEGDVEDD</sequence>
<dbReference type="SUPFAM" id="SSF48113">
    <property type="entry name" value="Heme-dependent peroxidases"/>
    <property type="match status" value="1"/>
</dbReference>
<evidence type="ECO:0000256" key="7">
    <source>
        <dbReference type="ARBA" id="ARBA00022729"/>
    </source>
</evidence>
<dbReference type="EMBL" id="JBANRG010000023">
    <property type="protein sequence ID" value="KAK7455279.1"/>
    <property type="molecule type" value="Genomic_DNA"/>
</dbReference>
<dbReference type="InterPro" id="IPR019793">
    <property type="entry name" value="Peroxidases_heam-ligand_BS"/>
</dbReference>
<evidence type="ECO:0000256" key="3">
    <source>
        <dbReference type="ARBA" id="ARBA00022525"/>
    </source>
</evidence>
<keyword evidence="18" id="KW-1185">Reference proteome</keyword>
<evidence type="ECO:0000256" key="9">
    <source>
        <dbReference type="ARBA" id="ARBA00023002"/>
    </source>
</evidence>
<keyword evidence="11" id="KW-1015">Disulfide bond</keyword>
<comment type="caution">
    <text evidence="17">The sequence shown here is derived from an EMBL/GenBank/DDBJ whole genome shotgun (WGS) entry which is preliminary data.</text>
</comment>
<dbReference type="InterPro" id="IPR002016">
    <property type="entry name" value="Haem_peroxidase"/>
</dbReference>
<keyword evidence="10" id="KW-0408">Iron</keyword>
<keyword evidence="6 14" id="KW-0479">Metal-binding</keyword>
<evidence type="ECO:0000256" key="10">
    <source>
        <dbReference type="ARBA" id="ARBA00023004"/>
    </source>
</evidence>
<feature type="compositionally biased region" description="Acidic residues" evidence="15">
    <location>
        <begin position="359"/>
        <end position="370"/>
    </location>
</feature>
<evidence type="ECO:0000313" key="17">
    <source>
        <dbReference type="EMBL" id="KAK7455279.1"/>
    </source>
</evidence>
<keyword evidence="13" id="KW-0376">Hydrogen peroxide</keyword>
<feature type="domain" description="Plant heme peroxidase family profile" evidence="16">
    <location>
        <begin position="122"/>
        <end position="306"/>
    </location>
</feature>
<evidence type="ECO:0000256" key="15">
    <source>
        <dbReference type="SAM" id="MobiDB-lite"/>
    </source>
</evidence>
<dbReference type="PROSITE" id="PS00436">
    <property type="entry name" value="PEROXIDASE_2"/>
    <property type="match status" value="1"/>
</dbReference>
<comment type="subcellular location">
    <subcellularLocation>
        <location evidence="1">Secreted</location>
    </subcellularLocation>
</comment>
<dbReference type="PRINTS" id="PR00458">
    <property type="entry name" value="PEROXIDASE"/>
</dbReference>
<evidence type="ECO:0000256" key="13">
    <source>
        <dbReference type="ARBA" id="ARBA00023324"/>
    </source>
</evidence>
<keyword evidence="12" id="KW-0325">Glycoprotein</keyword>
<dbReference type="PROSITE" id="PS50873">
    <property type="entry name" value="PEROXIDASE_4"/>
    <property type="match status" value="1"/>
</dbReference>
<dbReference type="InterPro" id="IPR010255">
    <property type="entry name" value="Haem_peroxidase_sf"/>
</dbReference>
<keyword evidence="5" id="KW-0349">Heme</keyword>
<dbReference type="Gene3D" id="1.10.520.10">
    <property type="match status" value="1"/>
</dbReference>
<dbReference type="InterPro" id="IPR001621">
    <property type="entry name" value="Ligninase"/>
</dbReference>
<dbReference type="PRINTS" id="PR00462">
    <property type="entry name" value="LIGNINASE"/>
</dbReference>
<dbReference type="Gene3D" id="1.10.420.10">
    <property type="entry name" value="Peroxidase, domain 2"/>
    <property type="match status" value="1"/>
</dbReference>
<dbReference type="InterPro" id="IPR024589">
    <property type="entry name" value="Ligninase_C"/>
</dbReference>
<evidence type="ECO:0000256" key="11">
    <source>
        <dbReference type="ARBA" id="ARBA00023157"/>
    </source>
</evidence>
<evidence type="ECO:0000256" key="1">
    <source>
        <dbReference type="ARBA" id="ARBA00004613"/>
    </source>
</evidence>
<feature type="region of interest" description="Disordered" evidence="15">
    <location>
        <begin position="335"/>
        <end position="370"/>
    </location>
</feature>
<evidence type="ECO:0000256" key="12">
    <source>
        <dbReference type="ARBA" id="ARBA00023180"/>
    </source>
</evidence>
<dbReference type="Pfam" id="PF00141">
    <property type="entry name" value="peroxidase"/>
    <property type="match status" value="1"/>
</dbReference>
<organism evidence="17 18">
    <name type="scientific">Marasmiellus scandens</name>
    <dbReference type="NCBI Taxonomy" id="2682957"/>
    <lineage>
        <taxon>Eukaryota</taxon>
        <taxon>Fungi</taxon>
        <taxon>Dikarya</taxon>
        <taxon>Basidiomycota</taxon>
        <taxon>Agaricomycotina</taxon>
        <taxon>Agaricomycetes</taxon>
        <taxon>Agaricomycetidae</taxon>
        <taxon>Agaricales</taxon>
        <taxon>Marasmiineae</taxon>
        <taxon>Omphalotaceae</taxon>
        <taxon>Marasmiellus</taxon>
    </lineage>
</organism>
<keyword evidence="7 14" id="KW-0732">Signal</keyword>
<evidence type="ECO:0000256" key="8">
    <source>
        <dbReference type="ARBA" id="ARBA00022837"/>
    </source>
</evidence>
<evidence type="ECO:0000256" key="14">
    <source>
        <dbReference type="RuleBase" id="RU363051"/>
    </source>
</evidence>
<keyword evidence="9 14" id="KW-0560">Oxidoreductase</keyword>
<dbReference type="InterPro" id="IPR019794">
    <property type="entry name" value="Peroxidases_AS"/>
</dbReference>
<dbReference type="PANTHER" id="PTHR31356">
    <property type="entry name" value="THYLAKOID LUMENAL 29 KDA PROTEIN, CHLOROPLASTIC-RELATED"/>
    <property type="match status" value="1"/>
</dbReference>